<evidence type="ECO:0000313" key="1">
    <source>
        <dbReference type="EMBL" id="EKC22390.1"/>
    </source>
</evidence>
<dbReference type="EMBL" id="JH817050">
    <property type="protein sequence ID" value="EKC22390.1"/>
    <property type="molecule type" value="Genomic_DNA"/>
</dbReference>
<organism evidence="1">
    <name type="scientific">Magallana gigas</name>
    <name type="common">Pacific oyster</name>
    <name type="synonym">Crassostrea gigas</name>
    <dbReference type="NCBI Taxonomy" id="29159"/>
    <lineage>
        <taxon>Eukaryota</taxon>
        <taxon>Metazoa</taxon>
        <taxon>Spiralia</taxon>
        <taxon>Lophotrochozoa</taxon>
        <taxon>Mollusca</taxon>
        <taxon>Bivalvia</taxon>
        <taxon>Autobranchia</taxon>
        <taxon>Pteriomorphia</taxon>
        <taxon>Ostreida</taxon>
        <taxon>Ostreoidea</taxon>
        <taxon>Ostreidae</taxon>
        <taxon>Magallana</taxon>
    </lineage>
</organism>
<reference evidence="1" key="1">
    <citation type="journal article" date="2012" name="Nature">
        <title>The oyster genome reveals stress adaptation and complexity of shell formation.</title>
        <authorList>
            <person name="Zhang G."/>
            <person name="Fang X."/>
            <person name="Guo X."/>
            <person name="Li L."/>
            <person name="Luo R."/>
            <person name="Xu F."/>
            <person name="Yang P."/>
            <person name="Zhang L."/>
            <person name="Wang X."/>
            <person name="Qi H."/>
            <person name="Xiong Z."/>
            <person name="Que H."/>
            <person name="Xie Y."/>
            <person name="Holland P.W."/>
            <person name="Paps J."/>
            <person name="Zhu Y."/>
            <person name="Wu F."/>
            <person name="Chen Y."/>
            <person name="Wang J."/>
            <person name="Peng C."/>
            <person name="Meng J."/>
            <person name="Yang L."/>
            <person name="Liu J."/>
            <person name="Wen B."/>
            <person name="Zhang N."/>
            <person name="Huang Z."/>
            <person name="Zhu Q."/>
            <person name="Feng Y."/>
            <person name="Mount A."/>
            <person name="Hedgecock D."/>
            <person name="Xu Z."/>
            <person name="Liu Y."/>
            <person name="Domazet-Loso T."/>
            <person name="Du Y."/>
            <person name="Sun X."/>
            <person name="Zhang S."/>
            <person name="Liu B."/>
            <person name="Cheng P."/>
            <person name="Jiang X."/>
            <person name="Li J."/>
            <person name="Fan D."/>
            <person name="Wang W."/>
            <person name="Fu W."/>
            <person name="Wang T."/>
            <person name="Wang B."/>
            <person name="Zhang J."/>
            <person name="Peng Z."/>
            <person name="Li Y."/>
            <person name="Li N."/>
            <person name="Wang J."/>
            <person name="Chen M."/>
            <person name="He Y."/>
            <person name="Tan F."/>
            <person name="Song X."/>
            <person name="Zheng Q."/>
            <person name="Huang R."/>
            <person name="Yang H."/>
            <person name="Du X."/>
            <person name="Chen L."/>
            <person name="Yang M."/>
            <person name="Gaffney P.M."/>
            <person name="Wang S."/>
            <person name="Luo L."/>
            <person name="She Z."/>
            <person name="Ming Y."/>
            <person name="Huang W."/>
            <person name="Zhang S."/>
            <person name="Huang B."/>
            <person name="Zhang Y."/>
            <person name="Qu T."/>
            <person name="Ni P."/>
            <person name="Miao G."/>
            <person name="Wang J."/>
            <person name="Wang Q."/>
            <person name="Steinberg C.E."/>
            <person name="Wang H."/>
            <person name="Li N."/>
            <person name="Qian L."/>
            <person name="Zhang G."/>
            <person name="Li Y."/>
            <person name="Yang H."/>
            <person name="Liu X."/>
            <person name="Wang J."/>
            <person name="Yin Y."/>
            <person name="Wang J."/>
        </authorList>
    </citation>
    <scope>NUCLEOTIDE SEQUENCE [LARGE SCALE GENOMIC DNA]</scope>
    <source>
        <strain evidence="1">05x7-T-G4-1.051#20</strain>
    </source>
</reference>
<gene>
    <name evidence="1" type="ORF">CGI_10002358</name>
</gene>
<sequence length="87" mass="9162">MKILLGMCVGRGEGGQTAILDGRNGKSLLGSPILDTMGAQASPLTISIEGYGNDELTYMSKADPISVVCDLNLEVTIAHSLFIYDVT</sequence>
<dbReference type="InParanoid" id="K1Q0P7"/>
<accession>K1Q0P7</accession>
<protein>
    <submittedName>
        <fullName evidence="1">Uncharacterized protein</fullName>
    </submittedName>
</protein>
<dbReference type="HOGENOM" id="CLU_2485509_0_0_1"/>
<dbReference type="AlphaFoldDB" id="K1Q0P7"/>
<proteinExistence type="predicted"/>
<name>K1Q0P7_MAGGI</name>